<keyword evidence="6" id="KW-0548">Nucleotidyltransferase</keyword>
<dbReference type="PANTHER" id="PTHR47545:SF2">
    <property type="entry name" value="CC-ADDING TRNA NUCLEOTIDYLTRANSFERASE"/>
    <property type="match status" value="1"/>
</dbReference>
<keyword evidence="4 11" id="KW-0808">Transferase</keyword>
<dbReference type="GO" id="GO:0016779">
    <property type="term" value="F:nucleotidyltransferase activity"/>
    <property type="evidence" value="ECO:0007669"/>
    <property type="project" value="UniProtKB-KW"/>
</dbReference>
<sequence>MIQQVPPEILKIFPEKTDGVCLVGGAVRDLLLGRTPRDYDIAVRQCPRKIARRIGKKTNGSVVEMGKAGQNIIRVVSAAGIFDIAPIEGLSIGEDLLRRDFTVNAMAYDLNTRQLIDTTGGLGDLRRKKIRMVSERAFVKDPLRLLRTFRMAASLGFEIDPQTLSAVGHHAHRIRESAGERVRDELLKLFAAQVSFPCLVQMAESGLLYEIFPEMAPLSGCVQNQHHRFDVLEHTFRAFEHLENILNTGQGIPPDIAGAVFPQADTARRALLKYCILLHDVAKPLTRTSDKRGHIHFYGHEQKGADVVEKIAVRLRFSTRETRFITAIVRHHLRPLHLFMARKKNTLTRKGQVRFFMRCGTDTPLLLLHAIADNRAKKEVTGEPPFTAFAIELLRAYFSDHQPRQSEPPLLTGHDLIRVFGLKPSPLFKELLNRVEEERLSGTLTSRQEAVRHVRNLLECM</sequence>
<name>A0A401FQQ1_9BACT</name>
<evidence type="ECO:0000256" key="6">
    <source>
        <dbReference type="ARBA" id="ARBA00022695"/>
    </source>
</evidence>
<evidence type="ECO:0000256" key="3">
    <source>
        <dbReference type="ARBA" id="ARBA00022555"/>
    </source>
</evidence>
<dbReference type="GO" id="GO:0000166">
    <property type="term" value="F:nucleotide binding"/>
    <property type="evidence" value="ECO:0007669"/>
    <property type="project" value="UniProtKB-KW"/>
</dbReference>
<dbReference type="Pfam" id="PF01743">
    <property type="entry name" value="PolyA_pol"/>
    <property type="match status" value="1"/>
</dbReference>
<evidence type="ECO:0000259" key="14">
    <source>
        <dbReference type="Pfam" id="PF12627"/>
    </source>
</evidence>
<dbReference type="RefSeq" id="WP_124326811.1">
    <property type="nucleotide sequence ID" value="NZ_BEXT01000001.1"/>
</dbReference>
<dbReference type="SUPFAM" id="SSF81891">
    <property type="entry name" value="Poly A polymerase C-terminal region-like"/>
    <property type="match status" value="1"/>
</dbReference>
<dbReference type="GO" id="GO:0008033">
    <property type="term" value="P:tRNA processing"/>
    <property type="evidence" value="ECO:0007669"/>
    <property type="project" value="UniProtKB-KW"/>
</dbReference>
<proteinExistence type="inferred from homology"/>
<evidence type="ECO:0000256" key="9">
    <source>
        <dbReference type="ARBA" id="ARBA00022842"/>
    </source>
</evidence>
<dbReference type="GO" id="GO:0046872">
    <property type="term" value="F:metal ion binding"/>
    <property type="evidence" value="ECO:0007669"/>
    <property type="project" value="UniProtKB-KW"/>
</dbReference>
<evidence type="ECO:0000256" key="11">
    <source>
        <dbReference type="RuleBase" id="RU003953"/>
    </source>
</evidence>
<feature type="domain" description="Poly A polymerase head" evidence="12">
    <location>
        <begin position="22"/>
        <end position="131"/>
    </location>
</feature>
<keyword evidence="16" id="KW-1185">Reference proteome</keyword>
<evidence type="ECO:0000256" key="8">
    <source>
        <dbReference type="ARBA" id="ARBA00022741"/>
    </source>
</evidence>
<dbReference type="InterPro" id="IPR043519">
    <property type="entry name" value="NT_sf"/>
</dbReference>
<evidence type="ECO:0000259" key="13">
    <source>
        <dbReference type="Pfam" id="PF01966"/>
    </source>
</evidence>
<evidence type="ECO:0000256" key="7">
    <source>
        <dbReference type="ARBA" id="ARBA00022723"/>
    </source>
</evidence>
<feature type="domain" description="HD" evidence="13">
    <location>
        <begin position="232"/>
        <end position="336"/>
    </location>
</feature>
<dbReference type="GO" id="GO:0000049">
    <property type="term" value="F:tRNA binding"/>
    <property type="evidence" value="ECO:0007669"/>
    <property type="project" value="UniProtKB-KW"/>
</dbReference>
<dbReference type="Pfam" id="PF12627">
    <property type="entry name" value="PolyA_pol_RNAbd"/>
    <property type="match status" value="1"/>
</dbReference>
<evidence type="ECO:0000256" key="5">
    <source>
        <dbReference type="ARBA" id="ARBA00022694"/>
    </source>
</evidence>
<dbReference type="InterPro" id="IPR002646">
    <property type="entry name" value="PolA_pol_head_dom"/>
</dbReference>
<gene>
    <name evidence="15" type="ORF">DENIS_0227</name>
</gene>
<dbReference type="CDD" id="cd05398">
    <property type="entry name" value="NT_ClassII-CCAase"/>
    <property type="match status" value="1"/>
</dbReference>
<protein>
    <recommendedName>
        <fullName evidence="17">HD domain-containing protein</fullName>
    </recommendedName>
</protein>
<dbReference type="EMBL" id="BEXT01000001">
    <property type="protein sequence ID" value="GBC59290.1"/>
    <property type="molecule type" value="Genomic_DNA"/>
</dbReference>
<dbReference type="PANTHER" id="PTHR47545">
    <property type="entry name" value="MULTIFUNCTIONAL CCA PROTEIN"/>
    <property type="match status" value="1"/>
</dbReference>
<keyword evidence="10 11" id="KW-0694">RNA-binding</keyword>
<dbReference type="Pfam" id="PF01966">
    <property type="entry name" value="HD"/>
    <property type="match status" value="1"/>
</dbReference>
<organism evidence="15 16">
    <name type="scientific">Desulfonema ishimotonii</name>
    <dbReference type="NCBI Taxonomy" id="45657"/>
    <lineage>
        <taxon>Bacteria</taxon>
        <taxon>Pseudomonadati</taxon>
        <taxon>Thermodesulfobacteriota</taxon>
        <taxon>Desulfobacteria</taxon>
        <taxon>Desulfobacterales</taxon>
        <taxon>Desulfococcaceae</taxon>
        <taxon>Desulfonema</taxon>
    </lineage>
</organism>
<comment type="caution">
    <text evidence="15">The sequence shown here is derived from an EMBL/GenBank/DDBJ whole genome shotgun (WGS) entry which is preliminary data.</text>
</comment>
<accession>A0A401FQQ1</accession>
<dbReference type="AlphaFoldDB" id="A0A401FQQ1"/>
<evidence type="ECO:0000313" key="15">
    <source>
        <dbReference type="EMBL" id="GBC59290.1"/>
    </source>
</evidence>
<dbReference type="Gene3D" id="1.10.3090.10">
    <property type="entry name" value="cca-adding enzyme, domain 2"/>
    <property type="match status" value="1"/>
</dbReference>
<evidence type="ECO:0008006" key="17">
    <source>
        <dbReference type="Google" id="ProtNLM"/>
    </source>
</evidence>
<keyword evidence="8" id="KW-0547">Nucleotide-binding</keyword>
<evidence type="ECO:0000256" key="1">
    <source>
        <dbReference type="ARBA" id="ARBA00001946"/>
    </source>
</evidence>
<reference evidence="16" key="1">
    <citation type="submission" date="2017-11" db="EMBL/GenBank/DDBJ databases">
        <authorList>
            <person name="Watanabe M."/>
            <person name="Kojima H."/>
        </authorList>
    </citation>
    <scope>NUCLEOTIDE SEQUENCE [LARGE SCALE GENOMIC DNA]</scope>
    <source>
        <strain evidence="16">Tokyo 01</strain>
    </source>
</reference>
<keyword evidence="3" id="KW-0820">tRNA-binding</keyword>
<dbReference type="OrthoDB" id="9805698at2"/>
<evidence type="ECO:0000256" key="4">
    <source>
        <dbReference type="ARBA" id="ARBA00022679"/>
    </source>
</evidence>
<dbReference type="InterPro" id="IPR032828">
    <property type="entry name" value="PolyA_RNA-bd"/>
</dbReference>
<dbReference type="InterPro" id="IPR050124">
    <property type="entry name" value="tRNA_CCA-adding_enzyme"/>
</dbReference>
<evidence type="ECO:0000256" key="10">
    <source>
        <dbReference type="ARBA" id="ARBA00022884"/>
    </source>
</evidence>
<feature type="domain" description="tRNA nucleotidyltransferase/poly(A) polymerase RNA and SrmB- binding" evidence="14">
    <location>
        <begin position="156"/>
        <end position="216"/>
    </location>
</feature>
<dbReference type="SUPFAM" id="SSF81301">
    <property type="entry name" value="Nucleotidyltransferase"/>
    <property type="match status" value="1"/>
</dbReference>
<keyword evidence="7" id="KW-0479">Metal-binding</keyword>
<dbReference type="InterPro" id="IPR006674">
    <property type="entry name" value="HD_domain"/>
</dbReference>
<evidence type="ECO:0000259" key="12">
    <source>
        <dbReference type="Pfam" id="PF01743"/>
    </source>
</evidence>
<reference evidence="16" key="2">
    <citation type="submission" date="2019-01" db="EMBL/GenBank/DDBJ databases">
        <title>Genome sequence of Desulfonema ishimotonii strain Tokyo 01.</title>
        <authorList>
            <person name="Fukui M."/>
        </authorList>
    </citation>
    <scope>NUCLEOTIDE SEQUENCE [LARGE SCALE GENOMIC DNA]</scope>
    <source>
        <strain evidence="16">Tokyo 01</strain>
    </source>
</reference>
<dbReference type="Gene3D" id="3.30.460.10">
    <property type="entry name" value="Beta Polymerase, domain 2"/>
    <property type="match status" value="1"/>
</dbReference>
<keyword evidence="9" id="KW-0460">Magnesium</keyword>
<dbReference type="Proteomes" id="UP000288096">
    <property type="component" value="Unassembled WGS sequence"/>
</dbReference>
<evidence type="ECO:0000256" key="2">
    <source>
        <dbReference type="ARBA" id="ARBA00007265"/>
    </source>
</evidence>
<comment type="similarity">
    <text evidence="2 11">Belongs to the tRNA nucleotidyltransferase/poly(A) polymerase family.</text>
</comment>
<comment type="cofactor">
    <cofactor evidence="1">
        <name>Mg(2+)</name>
        <dbReference type="ChEBI" id="CHEBI:18420"/>
    </cofactor>
</comment>
<evidence type="ECO:0000313" key="16">
    <source>
        <dbReference type="Proteomes" id="UP000288096"/>
    </source>
</evidence>
<keyword evidence="5" id="KW-0819">tRNA processing</keyword>